<dbReference type="SMART" id="SM00869">
    <property type="entry name" value="Autotransporter"/>
    <property type="match status" value="1"/>
</dbReference>
<dbReference type="Proteomes" id="UP000226420">
    <property type="component" value="Unassembled WGS sequence"/>
</dbReference>
<evidence type="ECO:0000256" key="2">
    <source>
        <dbReference type="SAM" id="MobiDB-lite"/>
    </source>
</evidence>
<dbReference type="PANTHER" id="PTHR35037:SF2">
    <property type="match status" value="1"/>
</dbReference>
<dbReference type="Pfam" id="PF03212">
    <property type="entry name" value="Pertactin"/>
    <property type="match status" value="1"/>
</dbReference>
<feature type="region of interest" description="Disordered" evidence="2">
    <location>
        <begin position="622"/>
        <end position="646"/>
    </location>
</feature>
<dbReference type="PRINTS" id="PR01484">
    <property type="entry name" value="PRTACTNFAMLY"/>
</dbReference>
<evidence type="ECO:0000256" key="1">
    <source>
        <dbReference type="ARBA" id="ARBA00022729"/>
    </source>
</evidence>
<dbReference type="NCBIfam" id="TIGR01414">
    <property type="entry name" value="autotrans_barl"/>
    <property type="match status" value="1"/>
</dbReference>
<feature type="domain" description="Autotransporter" evidence="3">
    <location>
        <begin position="676"/>
        <end position="944"/>
    </location>
</feature>
<dbReference type="InterPro" id="IPR012332">
    <property type="entry name" value="Autotransporter_pectin_lyase_C"/>
</dbReference>
<protein>
    <submittedName>
        <fullName evidence="4">Outer membrane autotransporter barrel domain-containing protein</fullName>
    </submittedName>
</protein>
<dbReference type="SUPFAM" id="SSF103515">
    <property type="entry name" value="Autotransporter"/>
    <property type="match status" value="1"/>
</dbReference>
<dbReference type="EMBL" id="FOLW01000004">
    <property type="protein sequence ID" value="SFC78548.1"/>
    <property type="molecule type" value="Genomic_DNA"/>
</dbReference>
<reference evidence="4 5" key="1">
    <citation type="submission" date="2016-10" db="EMBL/GenBank/DDBJ databases">
        <authorList>
            <person name="Varghese N."/>
            <person name="Submissions S."/>
        </authorList>
    </citation>
    <scope>NUCLEOTIDE SEQUENCE [LARGE SCALE GENOMIC DNA]</scope>
    <source>
        <strain evidence="4 5">DSM 5563</strain>
    </source>
</reference>
<name>A0AAJ5BH51_9GAMM</name>
<dbReference type="SUPFAM" id="SSF51126">
    <property type="entry name" value="Pectin lyase-like"/>
    <property type="match status" value="1"/>
</dbReference>
<proteinExistence type="predicted"/>
<dbReference type="Gene3D" id="2.160.20.20">
    <property type="match status" value="1"/>
</dbReference>
<evidence type="ECO:0000313" key="4">
    <source>
        <dbReference type="EMBL" id="SFC78548.1"/>
    </source>
</evidence>
<dbReference type="AlphaFoldDB" id="A0AAJ5BH51"/>
<sequence length="944" mass="99824">MMDILIYQKEFQGKPTNKFTYCTLNQRLALAGLLSLSAFSFQNQVYAADIGSQDANIITLNDGDKITADRILQGVSRYGVSNEMGNTANINLANDVSITAVDSARHAVGIYLGGDNSVLKANRLSVDVIGLGASGISLKGTDSQTNLGSGSSIRVENLNNTQGVGIELAYGATLKADSLSIITKGDSINGLNVQSDKTSADLGSNSIISTNGTNSRGIYIFGNSSGPSSLKATLLTIKTEGYNGYGLELQNYSIADLGSGTRIDTFGQNGIGVLNYGKITADGLTVKTEGAGASAFQSLGSGSATIGADSHMFSKQAGGIVTSGNGATINYLGTEDKRNTIFSGGSYGASAQSAGAKINLAYTDINVDRDGEIARGLWVLRGGYITADHVVIHGADAVTGVYAMTDSQIDLTGDTTIHMATSEGVAITTQHNDGYAASRINASGKMDIIGGILSRGGLIDIKMASGSQWIGQGDSDQINGGFLNIAMTDSHWSMAADSRVDKLVLNNSTVEFSEDKVGSLLTVGDLSGNGSFILRTDLVGDGVDGYSDKLIVTGSSAGDHKLTVLNRGSLATTGNEILTVVETQDGVATFTSSSQVELGGYLYDVRQNGTHWELYSSGVYVPPSKPDPETELPSKPDPKPPLTTSADAGANFLNIGYLMNYAETQTLLQRMGDLRQNGESGNMWLRGFAGKFDSFAGGRLSHFDMKYSGVQFGADKRVSTELPLFTGIFIGQTHGSPNYRTGGGSTKSDSVGLYATYMANNGFYLDGMAKYSHIKNSFNVRDSQDNRVNGNGNSDGFSASLESGQKFSLNQLGNGFYIEPQAQLSFSYQGTNNIVASNGLKIDLGSYKSIIGRASAVVGYELPQGNHSLNIYLKTGYLREFSGDTDYQLNGSLESHSFKGGWWNNGVGVSAQMNKQHALYLDLDTSTGNKFNQRQMNGGYRFSF</sequence>
<dbReference type="PROSITE" id="PS51208">
    <property type="entry name" value="AUTOTRANSPORTER"/>
    <property type="match status" value="1"/>
</dbReference>
<dbReference type="GO" id="GO:0019867">
    <property type="term" value="C:outer membrane"/>
    <property type="evidence" value="ECO:0007669"/>
    <property type="project" value="InterPro"/>
</dbReference>
<dbReference type="InterPro" id="IPR004899">
    <property type="entry name" value="Pertactin_central"/>
</dbReference>
<evidence type="ECO:0000313" key="5">
    <source>
        <dbReference type="Proteomes" id="UP000226420"/>
    </source>
</evidence>
<dbReference type="PANTHER" id="PTHR35037">
    <property type="entry name" value="C-TERMINAL REGION OF AIDA-LIKE PROTEIN"/>
    <property type="match status" value="1"/>
</dbReference>
<dbReference type="Gene3D" id="2.40.128.130">
    <property type="entry name" value="Autotransporter beta-domain"/>
    <property type="match status" value="1"/>
</dbReference>
<dbReference type="Pfam" id="PF03797">
    <property type="entry name" value="Autotransporter"/>
    <property type="match status" value="1"/>
</dbReference>
<dbReference type="InterPro" id="IPR051551">
    <property type="entry name" value="Autotransporter_adhesion"/>
</dbReference>
<dbReference type="InterPro" id="IPR003991">
    <property type="entry name" value="Pertactin_virulence_factor"/>
</dbReference>
<dbReference type="InterPro" id="IPR011050">
    <property type="entry name" value="Pectin_lyase_fold/virulence"/>
</dbReference>
<dbReference type="InterPro" id="IPR005546">
    <property type="entry name" value="Autotransporte_beta"/>
</dbReference>
<accession>A0AAJ5BH51</accession>
<keyword evidence="1" id="KW-0732">Signal</keyword>
<dbReference type="RefSeq" id="WP_248296091.1">
    <property type="nucleotide sequence ID" value="NZ_FOLW01000004.1"/>
</dbReference>
<organism evidence="4 5">
    <name type="scientific">Pragia fontium DSM 5563 = ATCC 49100</name>
    <dbReference type="NCBI Taxonomy" id="1122977"/>
    <lineage>
        <taxon>Bacteria</taxon>
        <taxon>Pseudomonadati</taxon>
        <taxon>Pseudomonadota</taxon>
        <taxon>Gammaproteobacteria</taxon>
        <taxon>Enterobacterales</taxon>
        <taxon>Budviciaceae</taxon>
        <taxon>Pragia</taxon>
    </lineage>
</organism>
<dbReference type="InterPro" id="IPR006315">
    <property type="entry name" value="OM_autotransptr_brl_dom"/>
</dbReference>
<comment type="caution">
    <text evidence="4">The sequence shown here is derived from an EMBL/GenBank/DDBJ whole genome shotgun (WGS) entry which is preliminary data.</text>
</comment>
<feature type="compositionally biased region" description="Basic and acidic residues" evidence="2">
    <location>
        <begin position="626"/>
        <end position="638"/>
    </location>
</feature>
<dbReference type="InterPro" id="IPR036709">
    <property type="entry name" value="Autotransporte_beta_dom_sf"/>
</dbReference>
<evidence type="ECO:0000259" key="3">
    <source>
        <dbReference type="PROSITE" id="PS51208"/>
    </source>
</evidence>
<gene>
    <name evidence="4" type="ORF">SAMN02745723_104122</name>
</gene>